<dbReference type="InterPro" id="IPR002347">
    <property type="entry name" value="SDR_fam"/>
</dbReference>
<evidence type="ECO:0000256" key="1">
    <source>
        <dbReference type="ARBA" id="ARBA00006484"/>
    </source>
</evidence>
<dbReference type="Pfam" id="PF00106">
    <property type="entry name" value="adh_short"/>
    <property type="match status" value="1"/>
</dbReference>
<protein>
    <submittedName>
        <fullName evidence="3">SDR family NAD(P)-dependent oxidoreductase</fullName>
    </submittedName>
</protein>
<proteinExistence type="inferred from homology"/>
<gene>
    <name evidence="3" type="ORF">G3T16_07560</name>
</gene>
<dbReference type="PROSITE" id="PS00061">
    <property type="entry name" value="ADH_SHORT"/>
    <property type="match status" value="1"/>
</dbReference>
<evidence type="ECO:0000313" key="3">
    <source>
        <dbReference type="EMBL" id="QIB65282.1"/>
    </source>
</evidence>
<evidence type="ECO:0000313" key="4">
    <source>
        <dbReference type="Proteomes" id="UP000477680"/>
    </source>
</evidence>
<dbReference type="AlphaFoldDB" id="A0A6C0TZL7"/>
<organism evidence="3 4">
    <name type="scientific">Kineobactrum salinum</name>
    <dbReference type="NCBI Taxonomy" id="2708301"/>
    <lineage>
        <taxon>Bacteria</taxon>
        <taxon>Pseudomonadati</taxon>
        <taxon>Pseudomonadota</taxon>
        <taxon>Gammaproteobacteria</taxon>
        <taxon>Cellvibrionales</taxon>
        <taxon>Halieaceae</taxon>
        <taxon>Kineobactrum</taxon>
    </lineage>
</organism>
<dbReference type="KEGG" id="kim:G3T16_07560"/>
<keyword evidence="2" id="KW-0560">Oxidoreductase</keyword>
<keyword evidence="4" id="KW-1185">Reference proteome</keyword>
<reference evidence="3 4" key="1">
    <citation type="submission" date="2020-02" db="EMBL/GenBank/DDBJ databases">
        <title>Genome sequencing for Kineobactrum sp. M2.</title>
        <authorList>
            <person name="Park S.-J."/>
        </authorList>
    </citation>
    <scope>NUCLEOTIDE SEQUENCE [LARGE SCALE GENOMIC DNA]</scope>
    <source>
        <strain evidence="3 4">M2</strain>
    </source>
</reference>
<dbReference type="InterPro" id="IPR020904">
    <property type="entry name" value="Sc_DH/Rdtase_CS"/>
</dbReference>
<dbReference type="Gene3D" id="3.40.50.720">
    <property type="entry name" value="NAD(P)-binding Rossmann-like Domain"/>
    <property type="match status" value="1"/>
</dbReference>
<dbReference type="InterPro" id="IPR051687">
    <property type="entry name" value="Peroxisomal_Beta-Oxidation"/>
</dbReference>
<comment type="similarity">
    <text evidence="1">Belongs to the short-chain dehydrogenases/reductases (SDR) family.</text>
</comment>
<dbReference type="GO" id="GO:0016491">
    <property type="term" value="F:oxidoreductase activity"/>
    <property type="evidence" value="ECO:0007669"/>
    <property type="project" value="UniProtKB-KW"/>
</dbReference>
<name>A0A6C0TZL7_9GAMM</name>
<dbReference type="SUPFAM" id="SSF51735">
    <property type="entry name" value="NAD(P)-binding Rossmann-fold domains"/>
    <property type="match status" value="1"/>
</dbReference>
<accession>A0A6C0TZL7</accession>
<dbReference type="RefSeq" id="WP_163494522.1">
    <property type="nucleotide sequence ID" value="NZ_CP048711.1"/>
</dbReference>
<dbReference type="PRINTS" id="PR00081">
    <property type="entry name" value="GDHRDH"/>
</dbReference>
<dbReference type="InterPro" id="IPR036291">
    <property type="entry name" value="NAD(P)-bd_dom_sf"/>
</dbReference>
<sequence>MNQEPLLAGRSAIVTGAGKSIGRAIALALASHGARVLVNNRRHAGESDGSAAAVVREIEAAGGIAVANTDSVEQAGAAEAMVEQALASFGSLDIVIANAGVAPEKRIAGMTQSSLREAFEINYFAPVALTQAALPALRASGSGRLVYIISNAGLYGGDGLAAYGSTKAALYAFMRSAATEGRRSGIAANALAPFALSQMTAARMTDELRGALPAHWIGPVASWLASAACSTSGKVYVTGGGLISEARMEETAPVRFTTTGTQAIAEVCQCLDDLAAAEACINFDGAMEAFLHTIGQHLSGGD</sequence>
<dbReference type="EMBL" id="CP048711">
    <property type="protein sequence ID" value="QIB65282.1"/>
    <property type="molecule type" value="Genomic_DNA"/>
</dbReference>
<dbReference type="PANTHER" id="PTHR45024:SF2">
    <property type="entry name" value="SCP2 DOMAIN-CONTAINING PROTEIN"/>
    <property type="match status" value="1"/>
</dbReference>
<dbReference type="Proteomes" id="UP000477680">
    <property type="component" value="Chromosome"/>
</dbReference>
<evidence type="ECO:0000256" key="2">
    <source>
        <dbReference type="ARBA" id="ARBA00023002"/>
    </source>
</evidence>
<dbReference type="PANTHER" id="PTHR45024">
    <property type="entry name" value="DEHYDROGENASES, SHORT CHAIN"/>
    <property type="match status" value="1"/>
</dbReference>